<feature type="region of interest" description="Disordered" evidence="7">
    <location>
        <begin position="1241"/>
        <end position="1295"/>
    </location>
</feature>
<feature type="compositionally biased region" description="Basic and acidic residues" evidence="7">
    <location>
        <begin position="781"/>
        <end position="799"/>
    </location>
</feature>
<keyword evidence="4" id="KW-0862">Zinc</keyword>
<evidence type="ECO:0000256" key="4">
    <source>
        <dbReference type="ARBA" id="ARBA00022833"/>
    </source>
</evidence>
<evidence type="ECO:0000313" key="9">
    <source>
        <dbReference type="EnsemblMetazoa" id="XP_037866684.1"/>
    </source>
</evidence>
<feature type="region of interest" description="Disordered" evidence="7">
    <location>
        <begin position="107"/>
        <end position="187"/>
    </location>
</feature>
<dbReference type="PROSITE" id="PS50157">
    <property type="entry name" value="ZINC_FINGER_C2H2_2"/>
    <property type="match status" value="1"/>
</dbReference>
<evidence type="ECO:0000256" key="1">
    <source>
        <dbReference type="ARBA" id="ARBA00004123"/>
    </source>
</evidence>
<keyword evidence="10" id="KW-1185">Reference proteome</keyword>
<keyword evidence="2" id="KW-0479">Metal-binding</keyword>
<dbReference type="InterPro" id="IPR057618">
    <property type="entry name" value="Znf_POGZ/Z280C-D-like"/>
</dbReference>
<reference evidence="10" key="1">
    <citation type="journal article" date="2008" name="Insect Biochem. Mol. Biol.">
        <title>The genome of a lepidopteran model insect, the silkworm Bombyx mori.</title>
        <authorList>
            <consortium name="International Silkworm Genome Consortium"/>
        </authorList>
    </citation>
    <scope>NUCLEOTIDE SEQUENCE [LARGE SCALE GENOMIC DNA]</scope>
    <source>
        <strain evidence="10">p50T</strain>
    </source>
</reference>
<dbReference type="Proteomes" id="UP000005204">
    <property type="component" value="Unassembled WGS sequence"/>
</dbReference>
<keyword evidence="6" id="KW-0863">Zinc-finger</keyword>
<evidence type="ECO:0000259" key="8">
    <source>
        <dbReference type="PROSITE" id="PS50157"/>
    </source>
</evidence>
<dbReference type="InterPro" id="IPR013087">
    <property type="entry name" value="Znf_C2H2_type"/>
</dbReference>
<feature type="compositionally biased region" description="Basic and acidic residues" evidence="7">
    <location>
        <begin position="1249"/>
        <end position="1273"/>
    </location>
</feature>
<feature type="compositionally biased region" description="Basic and acidic residues" evidence="7">
    <location>
        <begin position="134"/>
        <end position="153"/>
    </location>
</feature>
<protein>
    <recommendedName>
        <fullName evidence="8">C2H2-type domain-containing protein</fullName>
    </recommendedName>
</protein>
<organism evidence="9 10">
    <name type="scientific">Bombyx mori</name>
    <name type="common">Silk moth</name>
    <dbReference type="NCBI Taxonomy" id="7091"/>
    <lineage>
        <taxon>Eukaryota</taxon>
        <taxon>Metazoa</taxon>
        <taxon>Ecdysozoa</taxon>
        <taxon>Arthropoda</taxon>
        <taxon>Hexapoda</taxon>
        <taxon>Insecta</taxon>
        <taxon>Pterygota</taxon>
        <taxon>Neoptera</taxon>
        <taxon>Endopterygota</taxon>
        <taxon>Lepidoptera</taxon>
        <taxon>Glossata</taxon>
        <taxon>Ditrysia</taxon>
        <taxon>Bombycoidea</taxon>
        <taxon>Bombycidae</taxon>
        <taxon>Bombycinae</taxon>
        <taxon>Bombyx</taxon>
    </lineage>
</organism>
<dbReference type="CTD" id="36685"/>
<dbReference type="Gene3D" id="3.30.160.60">
    <property type="entry name" value="Classic Zinc Finger"/>
    <property type="match status" value="2"/>
</dbReference>
<dbReference type="PANTHER" id="PTHR24399:SF23">
    <property type="entry name" value="C2H2-TYPE DOMAIN-CONTAINING PROTEIN"/>
    <property type="match status" value="1"/>
</dbReference>
<feature type="compositionally biased region" description="Basic and acidic residues" evidence="7">
    <location>
        <begin position="162"/>
        <end position="183"/>
    </location>
</feature>
<sequence length="1295" mass="146377">MKLKKAKSDTEEVIPPQAEIIEADLYKRSYFGPDIPTLELECWEEELSEVQLQAYKNADDEYKSIQNKLDDIVKSTGGQIVYNGDQFTAYQLLGKQPALKDLERQSADIIRSRSRSMSISKDRPTTRRGRQKRTRGEEKYHSPSPEKTKSPEPKHKKKKKDKEKNKEKDKEKEKENTKTKDKTLAPSNFKMAKTNAEHCKNYYNRKKAAKEAEKARQGLSVNKPIRKTGAERNRAYRLRKKMLSQVDESSRAEILTTPSTSSSRIRTFAPSFRLATISASTNQPDVSTLSSAGIADHDGDVHSVVTNVRPSESTAIGGLLTGNTTKTTAIVDLTKEESNKHVADSREVSFNKLQGKTFPSLVVVARPYLRSKDQSPPSDRAALDSKVKAVLMHTPMKFTEWLIQQGLVKFEQWCAVHPGNKLKLGMYSDVMKFPYSGGYVWISECCPTRFVSVYCSSIFEGATFPPSVLLKLIYHWACQTNVQNVVQWVKVDNLYVKGLFTWLRAVCTSAIHQHMSLLGGPGKKVEVGVISLGTTSHDGTQRQVKVEVLGVLDPVEKLIRLRAVEPLAEHEKNYKKRFQKILEPLTGWVHLTSTILTDLTVDRGTLVSMGFKSVHQSSAHSDTSTKNSNANIMEYLRRIVPRMFQNTLSLLSRQIIQQFLDELVWRERYGVSPGQAFDNIVTHISEQTTMECKDVITVRLNKIAANPFKNWKYPSNKKKDKDKDKAEEALADQEMGRGKRGRKKKEPSPAPPPKRKRREKTTYVDDDEEEEIPLAQRRAKIKQEQDKTKEKKEKEETPSRRSRKQPKTYVDDDLDDIPLKNIKKEIQPEETVSMEKYYFGKLGSDEPGPRVAIAVQCPVCHEEFHNNITLMTHIYSHVVEPPAGASPSAPQCCYCLVRFATEQELDTHLKHTHPSDTKSPELFTYACLICETRFAAVLTLASHMQRSHCPLELPYACARCPHRTSSHRAAALHYRAAHAHDATLLCPYCLTTITVYADGYELTANLKLFMEHLKQHQNKLDVKCSRCVLRFLNLGHLKDHQVRHHTTVPDAVPLCTEEHLITKPKTKARPPVKDCANHNIVETYEQMTLVLPEGMLCRECDAPLDSNKHFLGKTTCSKCSFSTSCYRAQLQHAAVCAGPHCLEDAPRAGPPAHCVCSYRTAVSTDMLTHLLACEHKTAYSSEEEARANIVRADEPKPPEEPQPQPQPQPTQETPVVENVPTIADYAPPSVLNTQLSLDDLAPPSVLQTDQHDQELLKDAYDRPLATPRHEDPHYSLGDFEPLPQEPPPQPDFEQL</sequence>
<proteinExistence type="predicted"/>
<accession>A0A8R2LTE4</accession>
<dbReference type="EnsemblMetazoa" id="XM_038010756.1">
    <property type="protein sequence ID" value="XP_037866684.1"/>
    <property type="gene ID" value="LOC101738225"/>
</dbReference>
<dbReference type="RefSeq" id="XP_037866684.1">
    <property type="nucleotide sequence ID" value="XM_038010756.2"/>
</dbReference>
<evidence type="ECO:0000256" key="3">
    <source>
        <dbReference type="ARBA" id="ARBA00022737"/>
    </source>
</evidence>
<dbReference type="SMART" id="SM00355">
    <property type="entry name" value="ZnF_C2H2"/>
    <property type="match status" value="6"/>
</dbReference>
<feature type="domain" description="C2H2-type" evidence="8">
    <location>
        <begin position="855"/>
        <end position="882"/>
    </location>
</feature>
<dbReference type="GO" id="GO:0005654">
    <property type="term" value="C:nucleoplasm"/>
    <property type="evidence" value="ECO:0007669"/>
    <property type="project" value="TreeGrafter"/>
</dbReference>
<feature type="compositionally biased region" description="Basic and acidic residues" evidence="7">
    <location>
        <begin position="717"/>
        <end position="728"/>
    </location>
</feature>
<evidence type="ECO:0000256" key="6">
    <source>
        <dbReference type="PROSITE-ProRule" id="PRU00042"/>
    </source>
</evidence>
<dbReference type="GO" id="GO:0001227">
    <property type="term" value="F:DNA-binding transcription repressor activity, RNA polymerase II-specific"/>
    <property type="evidence" value="ECO:0007669"/>
    <property type="project" value="TreeGrafter"/>
</dbReference>
<evidence type="ECO:0000256" key="2">
    <source>
        <dbReference type="ARBA" id="ARBA00022723"/>
    </source>
</evidence>
<evidence type="ECO:0000256" key="5">
    <source>
        <dbReference type="ARBA" id="ARBA00023242"/>
    </source>
</evidence>
<dbReference type="PROSITE" id="PS00028">
    <property type="entry name" value="ZINC_FINGER_C2H2_1"/>
    <property type="match status" value="4"/>
</dbReference>
<feature type="region of interest" description="Disordered" evidence="7">
    <location>
        <begin position="1193"/>
        <end position="1214"/>
    </location>
</feature>
<dbReference type="GO" id="GO:0000978">
    <property type="term" value="F:RNA polymerase II cis-regulatory region sequence-specific DNA binding"/>
    <property type="evidence" value="ECO:0007669"/>
    <property type="project" value="TreeGrafter"/>
</dbReference>
<dbReference type="GeneID" id="101738225"/>
<dbReference type="Pfam" id="PF25429">
    <property type="entry name" value="zf-POGZ"/>
    <property type="match status" value="1"/>
</dbReference>
<feature type="compositionally biased region" description="Pro residues" evidence="7">
    <location>
        <begin position="1283"/>
        <end position="1295"/>
    </location>
</feature>
<dbReference type="GO" id="GO:0008270">
    <property type="term" value="F:zinc ion binding"/>
    <property type="evidence" value="ECO:0007669"/>
    <property type="project" value="UniProtKB-KW"/>
</dbReference>
<evidence type="ECO:0000313" key="10">
    <source>
        <dbReference type="Proteomes" id="UP000005204"/>
    </source>
</evidence>
<feature type="region of interest" description="Disordered" evidence="7">
    <location>
        <begin position="709"/>
        <end position="814"/>
    </location>
</feature>
<keyword evidence="3" id="KW-0677">Repeat</keyword>
<dbReference type="PANTHER" id="PTHR24399">
    <property type="entry name" value="ZINC FINGER AND BTB DOMAIN-CONTAINING"/>
    <property type="match status" value="1"/>
</dbReference>
<keyword evidence="5" id="KW-0539">Nucleus</keyword>
<reference evidence="9" key="2">
    <citation type="submission" date="2022-06" db="UniProtKB">
        <authorList>
            <consortium name="EnsemblMetazoa"/>
        </authorList>
    </citation>
    <scope>IDENTIFICATION</scope>
    <source>
        <strain evidence="9">p50T (Dazao)</strain>
    </source>
</reference>
<name>A0A8R2LTE4_BOMMO</name>
<comment type="subcellular location">
    <subcellularLocation>
        <location evidence="1">Nucleus</location>
    </subcellularLocation>
</comment>
<evidence type="ECO:0000256" key="7">
    <source>
        <dbReference type="SAM" id="MobiDB-lite"/>
    </source>
</evidence>